<feature type="compositionally biased region" description="Polar residues" evidence="1">
    <location>
        <begin position="32"/>
        <end position="42"/>
    </location>
</feature>
<organism evidence="2 3">
    <name type="scientific">Talaromyces rugulosus</name>
    <name type="common">Penicillium rugulosum</name>
    <dbReference type="NCBI Taxonomy" id="121627"/>
    <lineage>
        <taxon>Eukaryota</taxon>
        <taxon>Fungi</taxon>
        <taxon>Dikarya</taxon>
        <taxon>Ascomycota</taxon>
        <taxon>Pezizomycotina</taxon>
        <taxon>Eurotiomycetes</taxon>
        <taxon>Eurotiomycetidae</taxon>
        <taxon>Eurotiales</taxon>
        <taxon>Trichocomaceae</taxon>
        <taxon>Talaromyces</taxon>
        <taxon>Talaromyces sect. Islandici</taxon>
    </lineage>
</organism>
<evidence type="ECO:0000313" key="3">
    <source>
        <dbReference type="Proteomes" id="UP000509510"/>
    </source>
</evidence>
<dbReference type="AlphaFoldDB" id="A0A7H8QVR6"/>
<dbReference type="GeneID" id="55992213"/>
<dbReference type="RefSeq" id="XP_035343773.1">
    <property type="nucleotide sequence ID" value="XM_035487880.1"/>
</dbReference>
<dbReference type="OrthoDB" id="6105938at2759"/>
<dbReference type="Proteomes" id="UP000509510">
    <property type="component" value="Chromosome II"/>
</dbReference>
<reference evidence="3" key="1">
    <citation type="submission" date="2020-06" db="EMBL/GenBank/DDBJ databases">
        <title>A chromosome-scale genome assembly of Talaromyces rugulosus W13939.</title>
        <authorList>
            <person name="Wang B."/>
            <person name="Guo L."/>
            <person name="Ye K."/>
            <person name="Wang L."/>
        </authorList>
    </citation>
    <scope>NUCLEOTIDE SEQUENCE [LARGE SCALE GENOMIC DNA]</scope>
    <source>
        <strain evidence="3">W13939</strain>
    </source>
</reference>
<evidence type="ECO:0000256" key="1">
    <source>
        <dbReference type="SAM" id="MobiDB-lite"/>
    </source>
</evidence>
<feature type="region of interest" description="Disordered" evidence="1">
    <location>
        <begin position="32"/>
        <end position="51"/>
    </location>
</feature>
<proteinExistence type="predicted"/>
<keyword evidence="3" id="KW-1185">Reference proteome</keyword>
<feature type="region of interest" description="Disordered" evidence="1">
    <location>
        <begin position="120"/>
        <end position="150"/>
    </location>
</feature>
<dbReference type="KEGG" id="trg:TRUGW13939_04713"/>
<gene>
    <name evidence="2" type="ORF">TRUGW13939_04713</name>
</gene>
<dbReference type="EMBL" id="CP055899">
    <property type="protein sequence ID" value="QKX57595.1"/>
    <property type="molecule type" value="Genomic_DNA"/>
</dbReference>
<feature type="compositionally biased region" description="Polar residues" evidence="1">
    <location>
        <begin position="121"/>
        <end position="134"/>
    </location>
</feature>
<evidence type="ECO:0008006" key="4">
    <source>
        <dbReference type="Google" id="ProtNLM"/>
    </source>
</evidence>
<evidence type="ECO:0000313" key="2">
    <source>
        <dbReference type="EMBL" id="QKX57595.1"/>
    </source>
</evidence>
<name>A0A7H8QVR6_TALRU</name>
<accession>A0A7H8QVR6</accession>
<sequence>MSQNLLTTPKLIIIAVTVIANLSPSYHCSNISQAKTTTPATETRSRKSKSAAKNVVSLLQTRSKSRTIEHPCKKRFKGLSGLIGHLEHGRCASGITRQKINSLILKHNIDGLIIDIPASDSAPSDTEDGSSTTWDAIATPGTGSTFSVDPEEWDGRGAIVAASPRSSISYTISEEAATPTPDIGADVSSTDVTTLVTVCALSNGRPFTSRSALQDHISSTVHEKRIFHCPKSLDSGKRGAKTGSFATLSALLSHLEAGVCQGGIDTFCETVKYLNMTLRDIGLEEELLKQYYNL</sequence>
<protein>
    <recommendedName>
        <fullName evidence="4">C2H2-type domain-containing protein</fullName>
    </recommendedName>
</protein>